<dbReference type="Proteomes" id="UP000557307">
    <property type="component" value="Unassembled WGS sequence"/>
</dbReference>
<feature type="transmembrane region" description="Helical" evidence="3">
    <location>
        <begin position="321"/>
        <end position="344"/>
    </location>
</feature>
<dbReference type="PANTHER" id="PTHR34978">
    <property type="entry name" value="POSSIBLE SENSOR-TRANSDUCER PROTEIN BLAR"/>
    <property type="match status" value="1"/>
</dbReference>
<feature type="transmembrane region" description="Helical" evidence="3">
    <location>
        <begin position="52"/>
        <end position="73"/>
    </location>
</feature>
<feature type="compositionally biased region" description="Pro residues" evidence="2">
    <location>
        <begin position="604"/>
        <end position="619"/>
    </location>
</feature>
<reference evidence="5 6" key="1">
    <citation type="submission" date="2020-08" db="EMBL/GenBank/DDBJ databases">
        <title>Genomic Encyclopedia of Type Strains, Phase IV (KMG-IV): sequencing the most valuable type-strain genomes for metagenomic binning, comparative biology and taxonomic classification.</title>
        <authorList>
            <person name="Goeker M."/>
        </authorList>
    </citation>
    <scope>NUCLEOTIDE SEQUENCE [LARGE SCALE GENOMIC DNA]</scope>
    <source>
        <strain evidence="5 6">DSM 105074</strain>
    </source>
</reference>
<sequence length="647" mass="72334">MKNLFDMIPPYAVSTLGWTLLHALWQGTLLALVAGAGFYAFRRRPAAWRYTLGVSVLAGQVLASLGTFAYYWLSRPAALPVGTSPTTGGTSAVALVQAWQQVYQQQTFLERVQLWLSTHLPELVVCWLVGAGLLLLRFVGSWVYLEVLRSRARLVMDQEWRTRFGLLTAKLNITQSVELRQTARVLSPLVIGALRPVVLVPVGLLTGFSVAEVEAILAHELAHIRRHDYLVNLLQSLVEIVFFFHPALWWLSERVRTEREHCCDDLAVATCGDRTSLAQALVRVAELQANPRLAMAFASRKPLLLRRIRRVLGVAPAPRRLIGTVPALLILTGLLVGVSVYAVGQQEAQKENRKKVLQRGEQKDRKVEAPETMDIMAAVSLEELAEVPSLVEVAESLELADPAPQPRYQVMEGDIYRYQASASDTTQKRLEAYQRNMEALQEQMEPLHRRMEELHLAMEKQQFDVERYHRAQEQIEWKKQQLMDGRQKLMEKRSALLYPQAAKGQAPAKLSESEVEKQLGELEQKVKDQEQKITELNAQLAQSRQEAHQAEEPSRAIQKEMETISQKMEVIASQMNREAREMEKYLPPPPPPVHVYGTGKKTVPPAPAASPAPPPPPVEKPAKATSIQGKAKVAPAASPKAASPAKK</sequence>
<organism evidence="5 6">
    <name type="scientific">Rhabdobacter roseus</name>
    <dbReference type="NCBI Taxonomy" id="1655419"/>
    <lineage>
        <taxon>Bacteria</taxon>
        <taxon>Pseudomonadati</taxon>
        <taxon>Bacteroidota</taxon>
        <taxon>Cytophagia</taxon>
        <taxon>Cytophagales</taxon>
        <taxon>Cytophagaceae</taxon>
        <taxon>Rhabdobacter</taxon>
    </lineage>
</organism>
<evidence type="ECO:0000313" key="5">
    <source>
        <dbReference type="EMBL" id="MBB5286793.1"/>
    </source>
</evidence>
<dbReference type="Pfam" id="PF05569">
    <property type="entry name" value="Peptidase_M56"/>
    <property type="match status" value="1"/>
</dbReference>
<gene>
    <name evidence="5" type="ORF">HNQ92_004954</name>
</gene>
<protein>
    <submittedName>
        <fullName evidence="5">Beta-lactamase regulating signal transducer with metallopeptidase domain/uncharacterized coiled-coil protein SlyX</fullName>
    </submittedName>
</protein>
<accession>A0A840TZS0</accession>
<evidence type="ECO:0000256" key="2">
    <source>
        <dbReference type="SAM" id="MobiDB-lite"/>
    </source>
</evidence>
<feature type="transmembrane region" description="Helical" evidence="3">
    <location>
        <begin position="20"/>
        <end position="40"/>
    </location>
</feature>
<dbReference type="EMBL" id="JACHGF010000011">
    <property type="protein sequence ID" value="MBB5286793.1"/>
    <property type="molecule type" value="Genomic_DNA"/>
</dbReference>
<feature type="coiled-coil region" evidence="1">
    <location>
        <begin position="423"/>
        <end position="457"/>
    </location>
</feature>
<feature type="coiled-coil region" evidence="1">
    <location>
        <begin position="512"/>
        <end position="546"/>
    </location>
</feature>
<feature type="compositionally biased region" description="Low complexity" evidence="2">
    <location>
        <begin position="630"/>
        <end position="647"/>
    </location>
</feature>
<feature type="transmembrane region" description="Helical" evidence="3">
    <location>
        <begin position="229"/>
        <end position="251"/>
    </location>
</feature>
<dbReference type="InterPro" id="IPR008756">
    <property type="entry name" value="Peptidase_M56"/>
</dbReference>
<keyword evidence="3" id="KW-0812">Transmembrane</keyword>
<keyword evidence="1" id="KW-0175">Coiled coil</keyword>
<dbReference type="Gene3D" id="3.30.2010.10">
    <property type="entry name" value="Metalloproteases ('zincins'), catalytic domain"/>
    <property type="match status" value="1"/>
</dbReference>
<evidence type="ECO:0000259" key="4">
    <source>
        <dbReference type="Pfam" id="PF05569"/>
    </source>
</evidence>
<comment type="caution">
    <text evidence="5">The sequence shown here is derived from an EMBL/GenBank/DDBJ whole genome shotgun (WGS) entry which is preliminary data.</text>
</comment>
<evidence type="ECO:0000313" key="6">
    <source>
        <dbReference type="Proteomes" id="UP000557307"/>
    </source>
</evidence>
<proteinExistence type="predicted"/>
<dbReference type="CDD" id="cd07341">
    <property type="entry name" value="M56_BlaR1_MecR1_like"/>
    <property type="match status" value="1"/>
</dbReference>
<keyword evidence="3" id="KW-1133">Transmembrane helix</keyword>
<dbReference type="AlphaFoldDB" id="A0A840TZS0"/>
<dbReference type="RefSeq" id="WP_184178264.1">
    <property type="nucleotide sequence ID" value="NZ_JACHGF010000011.1"/>
</dbReference>
<feature type="transmembrane region" description="Helical" evidence="3">
    <location>
        <begin position="124"/>
        <end position="145"/>
    </location>
</feature>
<dbReference type="InterPro" id="IPR052173">
    <property type="entry name" value="Beta-lactam_resp_regulator"/>
</dbReference>
<keyword evidence="6" id="KW-1185">Reference proteome</keyword>
<evidence type="ECO:0000256" key="1">
    <source>
        <dbReference type="SAM" id="Coils"/>
    </source>
</evidence>
<evidence type="ECO:0000256" key="3">
    <source>
        <dbReference type="SAM" id="Phobius"/>
    </source>
</evidence>
<feature type="region of interest" description="Disordered" evidence="2">
    <location>
        <begin position="583"/>
        <end position="647"/>
    </location>
</feature>
<name>A0A840TZS0_9BACT</name>
<feature type="domain" description="Peptidase M56" evidence="4">
    <location>
        <begin position="115"/>
        <end position="307"/>
    </location>
</feature>
<dbReference type="PANTHER" id="PTHR34978:SF3">
    <property type="entry name" value="SLR0241 PROTEIN"/>
    <property type="match status" value="1"/>
</dbReference>
<keyword evidence="3" id="KW-0472">Membrane</keyword>